<evidence type="ECO:0008006" key="3">
    <source>
        <dbReference type="Google" id="ProtNLM"/>
    </source>
</evidence>
<dbReference type="AlphaFoldDB" id="A0A6I0FBY6"/>
<organism evidence="1 2">
    <name type="scientific">Alkaliphilus pronyensis</name>
    <dbReference type="NCBI Taxonomy" id="1482732"/>
    <lineage>
        <taxon>Bacteria</taxon>
        <taxon>Bacillati</taxon>
        <taxon>Bacillota</taxon>
        <taxon>Clostridia</taxon>
        <taxon>Peptostreptococcales</taxon>
        <taxon>Natronincolaceae</taxon>
        <taxon>Alkaliphilus</taxon>
    </lineage>
</organism>
<keyword evidence="2" id="KW-1185">Reference proteome</keyword>
<dbReference type="EMBL" id="WBZC01000013">
    <property type="protein sequence ID" value="KAB3536086.1"/>
    <property type="molecule type" value="Genomic_DNA"/>
</dbReference>
<proteinExistence type="predicted"/>
<dbReference type="OrthoDB" id="2035251at2"/>
<accession>A0A6I0FBY6</accession>
<name>A0A6I0FBY6_9FIRM</name>
<dbReference type="InterPro" id="IPR046142">
    <property type="entry name" value="DUF6144"/>
</dbReference>
<dbReference type="Proteomes" id="UP000432715">
    <property type="component" value="Unassembled WGS sequence"/>
</dbReference>
<reference evidence="1 2" key="1">
    <citation type="submission" date="2019-10" db="EMBL/GenBank/DDBJ databases">
        <title>Alkaliphilus serpentinus sp. nov. and Alkaliphilus pronyensis sp. nov., two novel anaerobic alkaliphilic species isolated from the serpentinized-hosted hydrothermal field of the Prony Bay (New Caledonia).</title>
        <authorList>
            <person name="Postec A."/>
        </authorList>
    </citation>
    <scope>NUCLEOTIDE SEQUENCE [LARGE SCALE GENOMIC DNA]</scope>
    <source>
        <strain evidence="1 2">LacV</strain>
    </source>
</reference>
<comment type="caution">
    <text evidence="1">The sequence shown here is derived from an EMBL/GenBank/DDBJ whole genome shotgun (WGS) entry which is preliminary data.</text>
</comment>
<evidence type="ECO:0000313" key="1">
    <source>
        <dbReference type="EMBL" id="KAB3536086.1"/>
    </source>
</evidence>
<evidence type="ECO:0000313" key="2">
    <source>
        <dbReference type="Proteomes" id="UP000432715"/>
    </source>
</evidence>
<sequence length="148" mass="17060">MEANETRNWINNVLSEISNLNDDEGEKILEKCGRSCCSLSNAPQLAKEIRSKVIDKDDINLLFETYKREVYKNSPRLYKENDTIYQEFHKCGCPMVETIKNLDPFLCNCTKGYSKAIFEALFDRQVDVQILESILRGNKICKLAVKVV</sequence>
<protein>
    <recommendedName>
        <fullName evidence="3">Transcriptional regulator</fullName>
    </recommendedName>
</protein>
<dbReference type="Pfam" id="PF19641">
    <property type="entry name" value="DUF6144"/>
    <property type="match status" value="1"/>
</dbReference>
<dbReference type="RefSeq" id="WP_151860465.1">
    <property type="nucleotide sequence ID" value="NZ_WBZC01000013.1"/>
</dbReference>
<gene>
    <name evidence="1" type="ORF">F8154_04825</name>
</gene>